<dbReference type="InterPro" id="IPR001841">
    <property type="entry name" value="Znf_RING"/>
</dbReference>
<evidence type="ECO:0000259" key="11">
    <source>
        <dbReference type="PROSITE" id="PS50103"/>
    </source>
</evidence>
<dbReference type="GO" id="GO:0006397">
    <property type="term" value="P:mRNA processing"/>
    <property type="evidence" value="ECO:0007669"/>
    <property type="project" value="UniProtKB-KW"/>
</dbReference>
<comment type="subcellular location">
    <subcellularLocation>
        <location evidence="8">Nucleus</location>
    </subcellularLocation>
</comment>
<keyword evidence="8" id="KW-0539">Nucleus</keyword>
<dbReference type="Gene3D" id="3.30.40.10">
    <property type="entry name" value="Zinc/RING finger domain, C3HC4 (zinc finger)"/>
    <property type="match status" value="1"/>
</dbReference>
<feature type="compositionally biased region" description="Basic and acidic residues" evidence="9">
    <location>
        <begin position="84"/>
        <end position="109"/>
    </location>
</feature>
<comment type="caution">
    <text evidence="12">The sequence shown here is derived from an EMBL/GenBank/DDBJ whole genome shotgun (WGS) entry which is preliminary data.</text>
</comment>
<dbReference type="PANTHER" id="PTHR12930">
    <property type="entry name" value="ZINC FINGER PROTEIN 183"/>
    <property type="match status" value="1"/>
</dbReference>
<dbReference type="VEuPathDB" id="FungiDB:CJI96_0000711"/>
<dbReference type="SUPFAM" id="SSF57850">
    <property type="entry name" value="RING/U-box"/>
    <property type="match status" value="1"/>
</dbReference>
<name>A0A0L0P361_CANAR</name>
<gene>
    <name evidence="12" type="ORF">QG37_02274</name>
</gene>
<reference evidence="13" key="1">
    <citation type="journal article" date="2015" name="BMC Genomics">
        <title>Draft genome of a commonly misdiagnosed multidrug resistant pathogen Candida auris.</title>
        <authorList>
            <person name="Chatterjee S."/>
            <person name="Alampalli S.V."/>
            <person name="Nageshan R.K."/>
            <person name="Chettiar S.T."/>
            <person name="Joshi S."/>
            <person name="Tatu U.S."/>
        </authorList>
    </citation>
    <scope>NUCLEOTIDE SEQUENCE [LARGE SCALE GENOMIC DNA]</scope>
    <source>
        <strain evidence="13">6684</strain>
    </source>
</reference>
<feature type="region of interest" description="Disordered" evidence="9">
    <location>
        <begin position="81"/>
        <end position="116"/>
    </location>
</feature>
<evidence type="ECO:0000256" key="6">
    <source>
        <dbReference type="ARBA" id="ARBA00022833"/>
    </source>
</evidence>
<dbReference type="Pfam" id="PF13445">
    <property type="entry name" value="zf-RING_UBOX"/>
    <property type="match status" value="1"/>
</dbReference>
<dbReference type="VEuPathDB" id="FungiDB:CJI97_002929"/>
<dbReference type="InterPro" id="IPR036855">
    <property type="entry name" value="Znf_CCCH_sf"/>
</dbReference>
<evidence type="ECO:0000256" key="9">
    <source>
        <dbReference type="SAM" id="MobiDB-lite"/>
    </source>
</evidence>
<feature type="region of interest" description="Disordered" evidence="9">
    <location>
        <begin position="36"/>
        <end position="60"/>
    </location>
</feature>
<evidence type="ECO:0000259" key="10">
    <source>
        <dbReference type="PROSITE" id="PS50089"/>
    </source>
</evidence>
<evidence type="ECO:0000256" key="3">
    <source>
        <dbReference type="ARBA" id="ARBA00020647"/>
    </source>
</evidence>
<evidence type="ECO:0000313" key="12">
    <source>
        <dbReference type="EMBL" id="KNE00744.1"/>
    </source>
</evidence>
<dbReference type="VEuPathDB" id="FungiDB:CJJ07_000992"/>
<keyword evidence="8" id="KW-0238">DNA-binding</keyword>
<dbReference type="InterPro" id="IPR000571">
    <property type="entry name" value="Znf_CCCH"/>
</dbReference>
<evidence type="ECO:0000256" key="5">
    <source>
        <dbReference type="ARBA" id="ARBA00022771"/>
    </source>
</evidence>
<keyword evidence="4 7" id="KW-0479">Metal-binding</keyword>
<sequence length="249" mass="28812">MSCEKYHVISDAHLGYSKASSLIDIVFMFKKRTVKTPKTASKRHNDALESDEAESSSLILSETSKKRKTIDFATTKPTRNINYRKQEDIPTGLDREKKNEIKDDTESKTIRGPKAPPKNIKVISLTDFQPDICKDFQQTGFCGYGDTCKFLHIRDELKQKKPVEKEWQTVRKQADTNQKKTEENVPFKCPICKRDYRNPVKTPCDHIFCQQCFMSRFKQNITNCFICKQEMSGSVQPLLKREKEALLES</sequence>
<evidence type="ECO:0000256" key="2">
    <source>
        <dbReference type="ARBA" id="ARBA00009161"/>
    </source>
</evidence>
<dbReference type="PROSITE" id="PS50103">
    <property type="entry name" value="ZF_C3H1"/>
    <property type="match status" value="1"/>
</dbReference>
<dbReference type="AlphaFoldDB" id="A0A0L0P361"/>
<dbReference type="InterPro" id="IPR027370">
    <property type="entry name" value="Znf-RING_euk"/>
</dbReference>
<protein>
    <recommendedName>
        <fullName evidence="3 8">Pre-mRNA-splicing factor CWC24</fullName>
    </recommendedName>
</protein>
<dbReference type="InterPro" id="IPR039971">
    <property type="entry name" value="CWC24-like"/>
</dbReference>
<dbReference type="PROSITE" id="PS50089">
    <property type="entry name" value="ZF_RING_2"/>
    <property type="match status" value="1"/>
</dbReference>
<organism evidence="12 13">
    <name type="scientific">Candidozyma auris</name>
    <name type="common">Yeast</name>
    <name type="synonym">Candida auris</name>
    <dbReference type="NCBI Taxonomy" id="498019"/>
    <lineage>
        <taxon>Eukaryota</taxon>
        <taxon>Fungi</taxon>
        <taxon>Dikarya</taxon>
        <taxon>Ascomycota</taxon>
        <taxon>Saccharomycotina</taxon>
        <taxon>Pichiomycetes</taxon>
        <taxon>Metschnikowiaceae</taxon>
        <taxon>Candidozyma</taxon>
    </lineage>
</organism>
<comment type="function">
    <text evidence="1 8">Involved in pre-mRNA splicing.</text>
</comment>
<comment type="subunit">
    <text evidence="8">Associated with the spliceosome.</text>
</comment>
<dbReference type="Pfam" id="PF00642">
    <property type="entry name" value="zf-CCCH"/>
    <property type="match status" value="1"/>
</dbReference>
<dbReference type="GO" id="GO:0034247">
    <property type="term" value="P:snoRNA splicing"/>
    <property type="evidence" value="ECO:0007669"/>
    <property type="project" value="TreeGrafter"/>
</dbReference>
<dbReference type="VEuPathDB" id="FungiDB:CJJ09_001224"/>
<dbReference type="GO" id="GO:0003677">
    <property type="term" value="F:DNA binding"/>
    <property type="evidence" value="ECO:0007669"/>
    <property type="project" value="UniProtKB-UniRule"/>
</dbReference>
<dbReference type="PANTHER" id="PTHR12930:SF0">
    <property type="entry name" value="RING FINGER PROTEIN 113B"/>
    <property type="match status" value="1"/>
</dbReference>
<dbReference type="SMART" id="SM00184">
    <property type="entry name" value="RING"/>
    <property type="match status" value="1"/>
</dbReference>
<evidence type="ECO:0000256" key="1">
    <source>
        <dbReference type="ARBA" id="ARBA00003777"/>
    </source>
</evidence>
<evidence type="ECO:0000256" key="8">
    <source>
        <dbReference type="RuleBase" id="RU367110"/>
    </source>
</evidence>
<dbReference type="InterPro" id="IPR013083">
    <property type="entry name" value="Znf_RING/FYVE/PHD"/>
</dbReference>
<keyword evidence="8" id="KW-0507">mRNA processing</keyword>
<dbReference type="VEuPathDB" id="FungiDB:B9J08_002872"/>
<proteinExistence type="inferred from homology"/>
<feature type="zinc finger region" description="C3H1-type" evidence="7">
    <location>
        <begin position="127"/>
        <end position="155"/>
    </location>
</feature>
<comment type="similarity">
    <text evidence="2 8">Belongs to the CWC24 family.</text>
</comment>
<evidence type="ECO:0000256" key="4">
    <source>
        <dbReference type="ARBA" id="ARBA00022723"/>
    </source>
</evidence>
<evidence type="ECO:0000256" key="7">
    <source>
        <dbReference type="PROSITE-ProRule" id="PRU00723"/>
    </source>
</evidence>
<accession>A0A0L0P361</accession>
<keyword evidence="6 7" id="KW-0862">Zinc</keyword>
<dbReference type="SMART" id="SM00356">
    <property type="entry name" value="ZnF_C3H1"/>
    <property type="match status" value="1"/>
</dbReference>
<dbReference type="Proteomes" id="UP000037122">
    <property type="component" value="Unassembled WGS sequence"/>
</dbReference>
<dbReference type="GO" id="GO:0005684">
    <property type="term" value="C:U2-type spliceosomal complex"/>
    <property type="evidence" value="ECO:0007669"/>
    <property type="project" value="TreeGrafter"/>
</dbReference>
<keyword evidence="8" id="KW-0508">mRNA splicing</keyword>
<feature type="domain" description="RING-type" evidence="10">
    <location>
        <begin position="189"/>
        <end position="228"/>
    </location>
</feature>
<dbReference type="GO" id="GO:0008270">
    <property type="term" value="F:zinc ion binding"/>
    <property type="evidence" value="ECO:0007669"/>
    <property type="project" value="UniProtKB-KW"/>
</dbReference>
<keyword evidence="5 7" id="KW-0863">Zinc-finger</keyword>
<keyword evidence="8" id="KW-0747">Spliceosome</keyword>
<feature type="domain" description="C3H1-type" evidence="11">
    <location>
        <begin position="127"/>
        <end position="155"/>
    </location>
</feature>
<evidence type="ECO:0000313" key="13">
    <source>
        <dbReference type="Proteomes" id="UP000037122"/>
    </source>
</evidence>
<dbReference type="SUPFAM" id="SSF90229">
    <property type="entry name" value="CCCH zinc finger"/>
    <property type="match status" value="1"/>
</dbReference>
<dbReference type="VEuPathDB" id="FungiDB:QG37_02274"/>
<dbReference type="EMBL" id="LGST01000017">
    <property type="protein sequence ID" value="KNE00744.1"/>
    <property type="molecule type" value="Genomic_DNA"/>
</dbReference>
<dbReference type="Gene3D" id="4.10.1000.10">
    <property type="entry name" value="Zinc finger, CCCH-type"/>
    <property type="match status" value="1"/>
</dbReference>